<accession>A0A5M3YQ98</accession>
<evidence type="ECO:0000256" key="1">
    <source>
        <dbReference type="SAM" id="MobiDB-lite"/>
    </source>
</evidence>
<gene>
    <name evidence="2" type="ORF">ATEIFO6365_0001055000</name>
</gene>
<sequence length="412" mass="45778">MSPITLLSSRFEASPQSSRQWRCLLQEVKLLYIQRQYKQCATRAFDILHMAPEPIHPVCSAYLYFYSAVSYEAMGRAAHDYSNKKLSLLHSALDCFVTCSAVLPVPIEEDDRGSSPCSFSDSLFSDRPSSSGSFVSITDMTHKGIDSADDDPFISDTDTAVETLFKSKLQTAHAEPRPDKPSLIPTPLKVYRSTDSQTAHLHPLKLATSDPDNSTPSKMPSSTTERPVRARPPPLPIKIVPFGASSPRSRRREAPQPSTRVQTPSAATPQQRGLPARKSPQTPRMPDPSVIRYNSSLRSLRVEINASIAAIHALIDETSELQETRRATRNFRRSASFWSFSPVKDGSVRAPETPALSGRGATIHETKEQRIARLRADGWNTVGLKAVQRGWKGAEYYQAYCTAVLSELYLER</sequence>
<feature type="compositionally biased region" description="Polar residues" evidence="1">
    <location>
        <begin position="210"/>
        <end position="225"/>
    </location>
</feature>
<feature type="region of interest" description="Disordered" evidence="1">
    <location>
        <begin position="203"/>
        <end position="290"/>
    </location>
</feature>
<name>A0A5M3YQ98_ASPTE</name>
<dbReference type="Proteomes" id="UP000452235">
    <property type="component" value="Unassembled WGS sequence"/>
</dbReference>
<protein>
    <submittedName>
        <fullName evidence="2">Uncharacterized protein</fullName>
    </submittedName>
</protein>
<proteinExistence type="predicted"/>
<dbReference type="AlphaFoldDB" id="A0A5M3YQ98"/>
<dbReference type="OrthoDB" id="3641178at2759"/>
<feature type="compositionally biased region" description="Polar residues" evidence="1">
    <location>
        <begin position="259"/>
        <end position="271"/>
    </location>
</feature>
<reference evidence="2 3" key="1">
    <citation type="submission" date="2020-01" db="EMBL/GenBank/DDBJ databases">
        <title>Aspergillus terreus IFO 6365 whole genome shotgun sequence.</title>
        <authorList>
            <person name="Kanamasa S."/>
            <person name="Takahashi H."/>
        </authorList>
    </citation>
    <scope>NUCLEOTIDE SEQUENCE [LARGE SCALE GENOMIC DNA]</scope>
    <source>
        <strain evidence="2 3">IFO 6365</strain>
    </source>
</reference>
<evidence type="ECO:0000313" key="3">
    <source>
        <dbReference type="Proteomes" id="UP000452235"/>
    </source>
</evidence>
<dbReference type="EMBL" id="BLJY01000001">
    <property type="protein sequence ID" value="GFF12327.1"/>
    <property type="molecule type" value="Genomic_DNA"/>
</dbReference>
<evidence type="ECO:0000313" key="2">
    <source>
        <dbReference type="EMBL" id="GFF12327.1"/>
    </source>
</evidence>
<organism evidence="2 3">
    <name type="scientific">Aspergillus terreus</name>
    <dbReference type="NCBI Taxonomy" id="33178"/>
    <lineage>
        <taxon>Eukaryota</taxon>
        <taxon>Fungi</taxon>
        <taxon>Dikarya</taxon>
        <taxon>Ascomycota</taxon>
        <taxon>Pezizomycotina</taxon>
        <taxon>Eurotiomycetes</taxon>
        <taxon>Eurotiomycetidae</taxon>
        <taxon>Eurotiales</taxon>
        <taxon>Aspergillaceae</taxon>
        <taxon>Aspergillus</taxon>
        <taxon>Aspergillus subgen. Circumdati</taxon>
    </lineage>
</organism>
<comment type="caution">
    <text evidence="2">The sequence shown here is derived from an EMBL/GenBank/DDBJ whole genome shotgun (WGS) entry which is preliminary data.</text>
</comment>
<dbReference type="VEuPathDB" id="FungiDB:ATEG_01352"/>
<keyword evidence="3" id="KW-1185">Reference proteome</keyword>